<evidence type="ECO:0000313" key="5">
    <source>
        <dbReference type="EMBL" id="MFH4977024.1"/>
    </source>
</evidence>
<evidence type="ECO:0000313" key="6">
    <source>
        <dbReference type="Proteomes" id="UP001608902"/>
    </source>
</evidence>
<protein>
    <recommendedName>
        <fullName evidence="4">Copper transport protein</fullName>
    </recommendedName>
</protein>
<keyword evidence="3 4" id="KW-0472">Membrane</keyword>
<proteinExistence type="inferred from homology"/>
<feature type="transmembrane region" description="Helical" evidence="4">
    <location>
        <begin position="57"/>
        <end position="79"/>
    </location>
</feature>
<evidence type="ECO:0000256" key="2">
    <source>
        <dbReference type="ARBA" id="ARBA00022989"/>
    </source>
</evidence>
<feature type="transmembrane region" description="Helical" evidence="4">
    <location>
        <begin position="85"/>
        <end position="107"/>
    </location>
</feature>
<keyword evidence="2 4" id="KW-1133">Transmembrane helix</keyword>
<dbReference type="GO" id="GO:0005375">
    <property type="term" value="F:copper ion transmembrane transporter activity"/>
    <property type="evidence" value="ECO:0007669"/>
    <property type="project" value="UniProtKB-UniRule"/>
</dbReference>
<dbReference type="EMBL" id="JBGFUD010002004">
    <property type="protein sequence ID" value="MFH4977024.1"/>
    <property type="molecule type" value="Genomic_DNA"/>
</dbReference>
<keyword evidence="4" id="KW-0187">Copper transport</keyword>
<keyword evidence="4" id="KW-0186">Copper</keyword>
<evidence type="ECO:0000256" key="1">
    <source>
        <dbReference type="ARBA" id="ARBA00022692"/>
    </source>
</evidence>
<sequence length="126" mass="14330">DISQKQSSRCNDASQNHLLTNGQINSENRDVYQPTTSTSPMLNVLERLSVRNPDSPFALLRLFQAFLYMIQLTLAYWLMLIAMTYNVWLTAAVVIGAAFGHWLFAVLRFFSSHADRLDSFVTDACH</sequence>
<keyword evidence="4" id="KW-0406">Ion transport</keyword>
<evidence type="ECO:0000256" key="4">
    <source>
        <dbReference type="RuleBase" id="RU367022"/>
    </source>
</evidence>
<keyword evidence="4" id="KW-0813">Transport</keyword>
<gene>
    <name evidence="5" type="ORF">AB6A40_003733</name>
</gene>
<dbReference type="PANTHER" id="PTHR12483:SF127">
    <property type="entry name" value="COPPER TRANSPORT PROTEIN"/>
    <property type="match status" value="1"/>
</dbReference>
<comment type="subcellular location">
    <subcellularLocation>
        <location evidence="4">Membrane</location>
        <topology evidence="4">Multi-pass membrane protein</topology>
    </subcellularLocation>
</comment>
<dbReference type="Proteomes" id="UP001608902">
    <property type="component" value="Unassembled WGS sequence"/>
</dbReference>
<dbReference type="InterPro" id="IPR007274">
    <property type="entry name" value="Cop_transporter"/>
</dbReference>
<accession>A0ABD6EAE0</accession>
<dbReference type="Pfam" id="PF04145">
    <property type="entry name" value="Ctr"/>
    <property type="match status" value="1"/>
</dbReference>
<organism evidence="5 6">
    <name type="scientific">Gnathostoma spinigerum</name>
    <dbReference type="NCBI Taxonomy" id="75299"/>
    <lineage>
        <taxon>Eukaryota</taxon>
        <taxon>Metazoa</taxon>
        <taxon>Ecdysozoa</taxon>
        <taxon>Nematoda</taxon>
        <taxon>Chromadorea</taxon>
        <taxon>Rhabditida</taxon>
        <taxon>Spirurina</taxon>
        <taxon>Gnathostomatomorpha</taxon>
        <taxon>Gnathostomatoidea</taxon>
        <taxon>Gnathostomatidae</taxon>
        <taxon>Gnathostoma</taxon>
    </lineage>
</organism>
<dbReference type="PANTHER" id="PTHR12483">
    <property type="entry name" value="SOLUTE CARRIER FAMILY 31 COPPER TRANSPORTERS"/>
    <property type="match status" value="1"/>
</dbReference>
<feature type="non-terminal residue" evidence="5">
    <location>
        <position position="1"/>
    </location>
</feature>
<dbReference type="GO" id="GO:0016020">
    <property type="term" value="C:membrane"/>
    <property type="evidence" value="ECO:0007669"/>
    <property type="project" value="UniProtKB-SubCell"/>
</dbReference>
<comment type="caution">
    <text evidence="5">The sequence shown here is derived from an EMBL/GenBank/DDBJ whole genome shotgun (WGS) entry which is preliminary data.</text>
</comment>
<name>A0ABD6EAE0_9BILA</name>
<dbReference type="AlphaFoldDB" id="A0ABD6EAE0"/>
<keyword evidence="1 4" id="KW-0812">Transmembrane</keyword>
<comment type="similarity">
    <text evidence="4">Belongs to the copper transporter (Ctr) (TC 1.A.56) family. SLC31A subfamily.</text>
</comment>
<keyword evidence="6" id="KW-1185">Reference proteome</keyword>
<evidence type="ECO:0000256" key="3">
    <source>
        <dbReference type="ARBA" id="ARBA00023136"/>
    </source>
</evidence>
<reference evidence="5 6" key="1">
    <citation type="submission" date="2024-08" db="EMBL/GenBank/DDBJ databases">
        <title>Gnathostoma spinigerum genome.</title>
        <authorList>
            <person name="Gonzalez-Bertolin B."/>
            <person name="Monzon S."/>
            <person name="Zaballos A."/>
            <person name="Jimenez P."/>
            <person name="Dekumyoy P."/>
            <person name="Varona S."/>
            <person name="Cuesta I."/>
            <person name="Sumanam S."/>
            <person name="Adisakwattana P."/>
            <person name="Gasser R.B."/>
            <person name="Hernandez-Gonzalez A."/>
            <person name="Young N.D."/>
            <person name="Perteguer M.J."/>
        </authorList>
    </citation>
    <scope>NUCLEOTIDE SEQUENCE [LARGE SCALE GENOMIC DNA]</scope>
    <source>
        <strain evidence="5">AL3</strain>
        <tissue evidence="5">Liver</tissue>
    </source>
</reference>